<dbReference type="OrthoDB" id="9801162at2"/>
<dbReference type="PANTHER" id="PTHR43798">
    <property type="entry name" value="MONOACYLGLYCEROL LIPASE"/>
    <property type="match status" value="1"/>
</dbReference>
<keyword evidence="3" id="KW-1185">Reference proteome</keyword>
<dbReference type="Pfam" id="PF00561">
    <property type="entry name" value="Abhydrolase_1"/>
    <property type="match status" value="1"/>
</dbReference>
<comment type="caution">
    <text evidence="2">The sequence shown here is derived from an EMBL/GenBank/DDBJ whole genome shotgun (WGS) entry which is preliminary data.</text>
</comment>
<evidence type="ECO:0000313" key="3">
    <source>
        <dbReference type="Proteomes" id="UP000295172"/>
    </source>
</evidence>
<proteinExistence type="predicted"/>
<gene>
    <name evidence="2" type="ORF">E1218_31400</name>
</gene>
<keyword evidence="2" id="KW-0378">Hydrolase</keyword>
<dbReference type="EMBL" id="SMKR01000200">
    <property type="protein sequence ID" value="TDD15462.1"/>
    <property type="molecule type" value="Genomic_DNA"/>
</dbReference>
<dbReference type="Proteomes" id="UP000295172">
    <property type="component" value="Unassembled WGS sequence"/>
</dbReference>
<protein>
    <submittedName>
        <fullName evidence="2">Alpha/beta hydrolase</fullName>
    </submittedName>
</protein>
<dbReference type="InterPro" id="IPR050266">
    <property type="entry name" value="AB_hydrolase_sf"/>
</dbReference>
<dbReference type="RefSeq" id="WP_132326676.1">
    <property type="nucleotide sequence ID" value="NZ_SMKR01000200.1"/>
</dbReference>
<dbReference type="Gene3D" id="3.40.50.1820">
    <property type="entry name" value="alpha/beta hydrolase"/>
    <property type="match status" value="1"/>
</dbReference>
<accession>A0A4R4W9N8</accession>
<organism evidence="2 3">
    <name type="scientific">Kribbella turkmenica</name>
    <dbReference type="NCBI Taxonomy" id="2530375"/>
    <lineage>
        <taxon>Bacteria</taxon>
        <taxon>Bacillati</taxon>
        <taxon>Actinomycetota</taxon>
        <taxon>Actinomycetes</taxon>
        <taxon>Propionibacteriales</taxon>
        <taxon>Kribbellaceae</taxon>
        <taxon>Kribbella</taxon>
    </lineage>
</organism>
<dbReference type="InterPro" id="IPR029058">
    <property type="entry name" value="AB_hydrolase_fold"/>
</dbReference>
<evidence type="ECO:0000313" key="2">
    <source>
        <dbReference type="EMBL" id="TDD15462.1"/>
    </source>
</evidence>
<dbReference type="PRINTS" id="PR00111">
    <property type="entry name" value="ABHYDROLASE"/>
</dbReference>
<reference evidence="2 3" key="1">
    <citation type="submission" date="2019-02" db="EMBL/GenBank/DDBJ databases">
        <title>Draft genome sequences of novel Actinobacteria.</title>
        <authorList>
            <person name="Sahin N."/>
            <person name="Ay H."/>
            <person name="Saygin H."/>
        </authorList>
    </citation>
    <scope>NUCLEOTIDE SEQUENCE [LARGE SCALE GENOMIC DNA]</scope>
    <source>
        <strain evidence="2 3">16K104</strain>
    </source>
</reference>
<dbReference type="InterPro" id="IPR000073">
    <property type="entry name" value="AB_hydrolase_1"/>
</dbReference>
<sequence>MERYAAVTGDSVPLGVQEWPARRVPVAGVDLLVRDVPGAAPDLPPALFVHGLGGSSLNWTALGLLLNDTVRGMAPDLPGFGRTPLAGVAGIREQVDVLVELIEREADRPVHLFGNSMGGATSVALAARRPDLVTSLTLVSPALPHPRASATALWFAAVATPRLGQVVLERSRRLPFERRLKVGLAMVFGDPRSLPAEVKAAYEAELRRRDSDPWGMQATVDGARSILRSSLAPPRKSLWAVAARVECPVLLIYGGRDRLVDARIRTKAQHSFRDARLLYIPQSGHVAQMEHPEQVERAFRQLIS</sequence>
<dbReference type="AlphaFoldDB" id="A0A4R4W9N8"/>
<dbReference type="SUPFAM" id="SSF53474">
    <property type="entry name" value="alpha/beta-Hydrolases"/>
    <property type="match status" value="1"/>
</dbReference>
<dbReference type="GO" id="GO:0016787">
    <property type="term" value="F:hydrolase activity"/>
    <property type="evidence" value="ECO:0007669"/>
    <property type="project" value="UniProtKB-KW"/>
</dbReference>
<name>A0A4R4W9N8_9ACTN</name>
<feature type="domain" description="AB hydrolase-1" evidence="1">
    <location>
        <begin position="47"/>
        <end position="292"/>
    </location>
</feature>
<evidence type="ECO:0000259" key="1">
    <source>
        <dbReference type="Pfam" id="PF00561"/>
    </source>
</evidence>